<feature type="domain" description="Major facilitator superfamily (MFS) profile" evidence="9">
    <location>
        <begin position="30"/>
        <end position="440"/>
    </location>
</feature>
<dbReference type="EMBL" id="JAGSNF010000001">
    <property type="protein sequence ID" value="MBR7741987.1"/>
    <property type="molecule type" value="Genomic_DNA"/>
</dbReference>
<keyword evidence="5 8" id="KW-1133">Transmembrane helix</keyword>
<feature type="transmembrane region" description="Helical" evidence="8">
    <location>
        <begin position="341"/>
        <end position="362"/>
    </location>
</feature>
<sequence>MTETTAPPPGPGAPEPAATPPGTDGGESPSLTLRGFWFALPTPGRWLLSTTAISTLGRGMTLPFTIIYMSEVRGVDLDVAGPLMGLIALVAVVVTAPVGVLTDRLGARPVVVSGLVAQVLGAVVMAFATTVPAFVVAVSLLGISFGVGWPAFNAMIASIVTGRLRTQFFGVNFALVNLGIGVGGVVAGFLTDVDRPVTFTAIFLVDAVCVLVPIGLLLGPLRAVAGRPEPAQPGAGPTTGYLAILRRPAVLWITALTFLSSFVGYGQMEAGFPAFARQVSEVSTRTIGFAFAANTAVIVAMQFLVLRRIDGHRRTRVFLGLVALWVLAWSVLGATDLVAGTLAAAAGVIVFHVFFGLGETMLQPTVPAIVNDLASDRDRGRYNAVSAMAFQVGAVTAPVVAGLLLDRALGGVFVGVLLGCLGVVAVLALALERTVTPEVNGVHPSPSAS</sequence>
<feature type="region of interest" description="Disordered" evidence="7">
    <location>
        <begin position="1"/>
        <end position="27"/>
    </location>
</feature>
<evidence type="ECO:0000256" key="6">
    <source>
        <dbReference type="ARBA" id="ARBA00023136"/>
    </source>
</evidence>
<dbReference type="PANTHER" id="PTHR23517:SF2">
    <property type="entry name" value="MULTIDRUG RESISTANCE PROTEIN MDTH"/>
    <property type="match status" value="1"/>
</dbReference>
<name>A0A941D8T9_9MICO</name>
<evidence type="ECO:0000259" key="9">
    <source>
        <dbReference type="PROSITE" id="PS50850"/>
    </source>
</evidence>
<feature type="transmembrane region" description="Helical" evidence="8">
    <location>
        <begin position="134"/>
        <end position="156"/>
    </location>
</feature>
<organism evidence="10 11">
    <name type="scientific">Phycicoccus avicenniae</name>
    <dbReference type="NCBI Taxonomy" id="2828860"/>
    <lineage>
        <taxon>Bacteria</taxon>
        <taxon>Bacillati</taxon>
        <taxon>Actinomycetota</taxon>
        <taxon>Actinomycetes</taxon>
        <taxon>Micrococcales</taxon>
        <taxon>Intrasporangiaceae</taxon>
        <taxon>Phycicoccus</taxon>
    </lineage>
</organism>
<evidence type="ECO:0000313" key="10">
    <source>
        <dbReference type="EMBL" id="MBR7741987.1"/>
    </source>
</evidence>
<dbReference type="PROSITE" id="PS50850">
    <property type="entry name" value="MFS"/>
    <property type="match status" value="1"/>
</dbReference>
<gene>
    <name evidence="10" type="ORF">KC207_01605</name>
</gene>
<keyword evidence="4 8" id="KW-0812">Transmembrane</keyword>
<feature type="transmembrane region" description="Helical" evidence="8">
    <location>
        <begin position="197"/>
        <end position="218"/>
    </location>
</feature>
<dbReference type="InterPro" id="IPR020846">
    <property type="entry name" value="MFS_dom"/>
</dbReference>
<keyword evidence="11" id="KW-1185">Reference proteome</keyword>
<feature type="compositionally biased region" description="Pro residues" evidence="7">
    <location>
        <begin position="1"/>
        <end position="19"/>
    </location>
</feature>
<dbReference type="SUPFAM" id="SSF103473">
    <property type="entry name" value="MFS general substrate transporter"/>
    <property type="match status" value="1"/>
</dbReference>
<evidence type="ECO:0000256" key="1">
    <source>
        <dbReference type="ARBA" id="ARBA00004651"/>
    </source>
</evidence>
<evidence type="ECO:0000256" key="5">
    <source>
        <dbReference type="ARBA" id="ARBA00022989"/>
    </source>
</evidence>
<dbReference type="AlphaFoldDB" id="A0A941D8T9"/>
<keyword evidence="6 8" id="KW-0472">Membrane</keyword>
<dbReference type="Gene3D" id="1.20.1250.20">
    <property type="entry name" value="MFS general substrate transporter like domains"/>
    <property type="match status" value="1"/>
</dbReference>
<dbReference type="InterPro" id="IPR050171">
    <property type="entry name" value="MFS_Transporters"/>
</dbReference>
<reference evidence="10" key="1">
    <citation type="submission" date="2021-04" db="EMBL/GenBank/DDBJ databases">
        <title>Phycicoccus avicenniae sp. nov., a novel endophytic actinomycetes isolated from branch of Avicennia mariana.</title>
        <authorList>
            <person name="Tuo L."/>
        </authorList>
    </citation>
    <scope>NUCLEOTIDE SEQUENCE</scope>
    <source>
        <strain evidence="10">BSK3Z-2</strain>
    </source>
</reference>
<feature type="transmembrane region" description="Helical" evidence="8">
    <location>
        <begin position="287"/>
        <end position="305"/>
    </location>
</feature>
<dbReference type="GO" id="GO:0005886">
    <property type="term" value="C:plasma membrane"/>
    <property type="evidence" value="ECO:0007669"/>
    <property type="project" value="UniProtKB-SubCell"/>
</dbReference>
<feature type="transmembrane region" description="Helical" evidence="8">
    <location>
        <begin position="249"/>
        <end position="267"/>
    </location>
</feature>
<dbReference type="PANTHER" id="PTHR23517">
    <property type="entry name" value="RESISTANCE PROTEIN MDTM, PUTATIVE-RELATED-RELATED"/>
    <property type="match status" value="1"/>
</dbReference>
<evidence type="ECO:0000256" key="7">
    <source>
        <dbReference type="SAM" id="MobiDB-lite"/>
    </source>
</evidence>
<feature type="transmembrane region" description="Helical" evidence="8">
    <location>
        <begin position="317"/>
        <end position="335"/>
    </location>
</feature>
<dbReference type="InterPro" id="IPR011701">
    <property type="entry name" value="MFS"/>
</dbReference>
<keyword evidence="3" id="KW-1003">Cell membrane</keyword>
<evidence type="ECO:0000256" key="2">
    <source>
        <dbReference type="ARBA" id="ARBA00022448"/>
    </source>
</evidence>
<feature type="transmembrane region" description="Helical" evidence="8">
    <location>
        <begin position="382"/>
        <end position="405"/>
    </location>
</feature>
<dbReference type="Pfam" id="PF07690">
    <property type="entry name" value="MFS_1"/>
    <property type="match status" value="1"/>
</dbReference>
<feature type="transmembrane region" description="Helical" evidence="8">
    <location>
        <begin position="110"/>
        <end position="128"/>
    </location>
</feature>
<feature type="transmembrane region" description="Helical" evidence="8">
    <location>
        <begin position="411"/>
        <end position="431"/>
    </location>
</feature>
<comment type="subcellular location">
    <subcellularLocation>
        <location evidence="1">Cell membrane</location>
        <topology evidence="1">Multi-pass membrane protein</topology>
    </subcellularLocation>
</comment>
<keyword evidence="2" id="KW-0813">Transport</keyword>
<proteinExistence type="predicted"/>
<comment type="caution">
    <text evidence="10">The sequence shown here is derived from an EMBL/GenBank/DDBJ whole genome shotgun (WGS) entry which is preliminary data.</text>
</comment>
<dbReference type="RefSeq" id="WP_211601138.1">
    <property type="nucleotide sequence ID" value="NZ_JAGSNF010000001.1"/>
</dbReference>
<evidence type="ECO:0000256" key="3">
    <source>
        <dbReference type="ARBA" id="ARBA00022475"/>
    </source>
</evidence>
<protein>
    <submittedName>
        <fullName evidence="10">MFS transporter</fullName>
    </submittedName>
</protein>
<dbReference type="GO" id="GO:0022857">
    <property type="term" value="F:transmembrane transporter activity"/>
    <property type="evidence" value="ECO:0007669"/>
    <property type="project" value="InterPro"/>
</dbReference>
<evidence type="ECO:0000313" key="11">
    <source>
        <dbReference type="Proteomes" id="UP000677016"/>
    </source>
</evidence>
<feature type="transmembrane region" description="Helical" evidence="8">
    <location>
        <begin position="79"/>
        <end position="98"/>
    </location>
</feature>
<feature type="transmembrane region" description="Helical" evidence="8">
    <location>
        <begin position="168"/>
        <end position="191"/>
    </location>
</feature>
<dbReference type="Proteomes" id="UP000677016">
    <property type="component" value="Unassembled WGS sequence"/>
</dbReference>
<accession>A0A941D8T9</accession>
<evidence type="ECO:0000256" key="8">
    <source>
        <dbReference type="SAM" id="Phobius"/>
    </source>
</evidence>
<evidence type="ECO:0000256" key="4">
    <source>
        <dbReference type="ARBA" id="ARBA00022692"/>
    </source>
</evidence>
<dbReference type="InterPro" id="IPR036259">
    <property type="entry name" value="MFS_trans_sf"/>
</dbReference>